<evidence type="ECO:0000259" key="19">
    <source>
        <dbReference type="Pfam" id="PF22666"/>
    </source>
</evidence>
<dbReference type="EC" id="3.2.1.25" evidence="6"/>
<comment type="caution">
    <text evidence="20">The sequence shown here is derived from an EMBL/GenBank/DDBJ whole genome shotgun (WGS) entry which is preliminary data.</text>
</comment>
<keyword evidence="21" id="KW-1185">Reference proteome</keyword>
<dbReference type="GO" id="GO:0004567">
    <property type="term" value="F:beta-mannosidase activity"/>
    <property type="evidence" value="ECO:0007669"/>
    <property type="project" value="UniProtKB-EC"/>
</dbReference>
<evidence type="ECO:0000256" key="9">
    <source>
        <dbReference type="ARBA" id="ARBA00022729"/>
    </source>
</evidence>
<comment type="catalytic activity">
    <reaction evidence="1">
        <text>Hydrolysis of terminal, non-reducing beta-D-mannose residues in beta-D-mannosides.</text>
        <dbReference type="EC" id="3.2.1.25"/>
    </reaction>
</comment>
<dbReference type="Gene3D" id="2.60.40.10">
    <property type="entry name" value="Immunoglobulins"/>
    <property type="match status" value="3"/>
</dbReference>
<dbReference type="InterPro" id="IPR036156">
    <property type="entry name" value="Beta-gal/glucu_dom_sf"/>
</dbReference>
<dbReference type="Pfam" id="PF00703">
    <property type="entry name" value="Glyco_hydro_2"/>
    <property type="match status" value="1"/>
</dbReference>
<dbReference type="Pfam" id="PF17786">
    <property type="entry name" value="Mannosidase_ig"/>
    <property type="match status" value="1"/>
</dbReference>
<evidence type="ECO:0000313" key="21">
    <source>
        <dbReference type="Proteomes" id="UP001273209"/>
    </source>
</evidence>
<dbReference type="InterPro" id="IPR041625">
    <property type="entry name" value="Beta-mannosidase_Ig"/>
</dbReference>
<gene>
    <name evidence="20" type="ORF">Triagg1_2174</name>
</gene>
<dbReference type="Pfam" id="PF22666">
    <property type="entry name" value="Glyco_hydro_2_N2"/>
    <property type="match status" value="1"/>
</dbReference>
<evidence type="ECO:0000259" key="16">
    <source>
        <dbReference type="Pfam" id="PF00703"/>
    </source>
</evidence>
<evidence type="ECO:0000256" key="4">
    <source>
        <dbReference type="ARBA" id="ARBA00007483"/>
    </source>
</evidence>
<dbReference type="RefSeq" id="XP_062759030.1">
    <property type="nucleotide sequence ID" value="XM_062896326.1"/>
</dbReference>
<evidence type="ECO:0000256" key="8">
    <source>
        <dbReference type="ARBA" id="ARBA00022525"/>
    </source>
</evidence>
<evidence type="ECO:0000256" key="11">
    <source>
        <dbReference type="ARBA" id="ARBA00023180"/>
    </source>
</evidence>
<keyword evidence="8" id="KW-0964">Secreted</keyword>
<keyword evidence="14" id="KW-0624">Polysaccharide degradation</keyword>
<keyword evidence="9" id="KW-0732">Signal</keyword>
<feature type="domain" description="Mannosidase Ig/CBM-like" evidence="18">
    <location>
        <begin position="849"/>
        <end position="929"/>
    </location>
</feature>
<evidence type="ECO:0000256" key="2">
    <source>
        <dbReference type="ARBA" id="ARBA00004613"/>
    </source>
</evidence>
<keyword evidence="11" id="KW-0325">Glycoprotein</keyword>
<dbReference type="InterPro" id="IPR017853">
    <property type="entry name" value="GH"/>
</dbReference>
<comment type="pathway">
    <text evidence="3">Glycan metabolism; N-glycan degradation.</text>
</comment>
<evidence type="ECO:0000256" key="3">
    <source>
        <dbReference type="ARBA" id="ARBA00004740"/>
    </source>
</evidence>
<dbReference type="InterPro" id="IPR006102">
    <property type="entry name" value="Ig-like_GH2"/>
</dbReference>
<dbReference type="Gene3D" id="3.20.20.80">
    <property type="entry name" value="Glycosidases"/>
    <property type="match status" value="1"/>
</dbReference>
<reference evidence="20" key="1">
    <citation type="submission" date="2023-11" db="EMBL/GenBank/DDBJ databases">
        <title>The genome sequences of three competitors of mushroom-forming fungi.</title>
        <authorList>
            <person name="Beijen E."/>
            <person name="Ohm R.A."/>
        </authorList>
    </citation>
    <scope>NUCLEOTIDE SEQUENCE</scope>
    <source>
        <strain evidence="20">CBS 100526</strain>
    </source>
</reference>
<sequence length="1039" mass="115921">MTNTNHYYIGVIDTIMTAFAGLQNASRVTMAELCSGPLIDIDVSHEASMVENLDIKAARNGGKKGGLRLSFGGLLKTSRKSSTGARHMASRKRPISVMRSTRPLLTALSIFAGAAVATTESTSKASIHDLALQKWTVTNEYGNITVPGKFPSQAHLDLHAAGVINEPNNGLNDFDLRWIAAQNWTYTSKPISGLSKHSDIATWLVFDGLDTYATVKFCDHIVGTPDNQFRQWFYDVSSALASCKSDPVLSINFGSVPRIINAINASDEVQHWPASVIYPFEYPNRQWVRKEQNDFGWDWGPAFSPVGPWQPGRIVQLSKGGELYSLNTDIDIFRKGQFNNFAPDQAAPWVVNASLDFLGTLPKHASMSVVITDASDSRSVLYSGKLEGVTQSDMTVTGSVTINANKPKLWWPRDMGNQQLYNIEVSVSSAGSKAPILVSQRRVGFRTILFSSGNITDAQIASGITPGNNWHFEINGHEFYAKGANLIPPDAFWPRVTSDRMNRLFDSVESQNFNMLRVWSSGTYLPDWIYDIADERGVLLWSEFQFSDTLYPDSDDFKANVVGEITYNVRRLNHHASLACWMGGNEFENLMLPIAQGADPETYPYVLGQYENLFITTLFNVLAANSHSISYSPCSANNGWLEIDLDLPVPIVERYYNTTSGHIYGDTDFYNYDTSVSFDTSVYPVGRFANEFGFISMPSIQTWQQAVDPEELSFNSTTVILRNHHYPAGGLTRNIHNSTLGQVEMTLAVERYYPTPNKTDPVANFSSWCHATQLFQADMYKSEIQFYRRGSGLPERQLGSLYWQLNDIWQAPTWAGLEYDGRWKVLPYVSRRTYEHVIASAFWNYTANELEIWVTSDLWEPVSGQVSLTWVDLKGKPIANNAGMEKLIKFNVGAINTTQIISANIKSDLKIPDTSDAVLVIELTAHGKLPNAAGSKTTTFTHHNHFLPVWPNQAKVSDPKLHLSYNKSTKKFTVEATAGVSLYTWLTHPAGVLGFFDDNAFVLRPGEKKEVGFTLQKDTTSGKWAEQVTVESLWDLTTP</sequence>
<evidence type="ECO:0000256" key="5">
    <source>
        <dbReference type="ARBA" id="ARBA00011738"/>
    </source>
</evidence>
<dbReference type="GeneID" id="87916231"/>
<evidence type="ECO:0000313" key="20">
    <source>
        <dbReference type="EMBL" id="KAK4082362.1"/>
    </source>
</evidence>
<proteinExistence type="inferred from homology"/>
<dbReference type="PANTHER" id="PTHR43730:SF5">
    <property type="entry name" value="BETA-MANNOSIDASE A"/>
    <property type="match status" value="1"/>
</dbReference>
<dbReference type="GO" id="GO:0005576">
    <property type="term" value="C:extracellular region"/>
    <property type="evidence" value="ECO:0007669"/>
    <property type="project" value="UniProtKB-SubCell"/>
</dbReference>
<dbReference type="SUPFAM" id="SSF51445">
    <property type="entry name" value="(Trans)glycosidases"/>
    <property type="match status" value="1"/>
</dbReference>
<dbReference type="Gene3D" id="2.60.120.260">
    <property type="entry name" value="Galactose-binding domain-like"/>
    <property type="match status" value="1"/>
</dbReference>
<dbReference type="Proteomes" id="UP001273209">
    <property type="component" value="Unassembled WGS sequence"/>
</dbReference>
<dbReference type="InterPro" id="IPR054593">
    <property type="entry name" value="Beta-mannosidase-like_N2"/>
</dbReference>
<keyword evidence="13" id="KW-0326">Glycosidase</keyword>
<feature type="domain" description="Beta-mannosidase-like galactose-binding" evidence="19">
    <location>
        <begin position="135"/>
        <end position="310"/>
    </location>
</feature>
<dbReference type="SUPFAM" id="SSF49785">
    <property type="entry name" value="Galactose-binding domain-like"/>
    <property type="match status" value="1"/>
</dbReference>
<feature type="domain" description="Glycoside hydrolase family 2 immunoglobulin-like beta-sandwich" evidence="16">
    <location>
        <begin position="378"/>
        <end position="446"/>
    </location>
</feature>
<evidence type="ECO:0000256" key="12">
    <source>
        <dbReference type="ARBA" id="ARBA00023277"/>
    </source>
</evidence>
<dbReference type="PANTHER" id="PTHR43730">
    <property type="entry name" value="BETA-MANNOSIDASE"/>
    <property type="match status" value="1"/>
</dbReference>
<comment type="subcellular location">
    <subcellularLocation>
        <location evidence="2">Secreted</location>
    </subcellularLocation>
</comment>
<keyword evidence="12" id="KW-0119">Carbohydrate metabolism</keyword>
<dbReference type="FunFam" id="2.60.40.10:FF:001511">
    <property type="entry name" value="Beta-mannosidase A"/>
    <property type="match status" value="1"/>
</dbReference>
<evidence type="ECO:0000256" key="1">
    <source>
        <dbReference type="ARBA" id="ARBA00000829"/>
    </source>
</evidence>
<feature type="domain" description="Beta-mannosidase Ig-fold" evidence="17">
    <location>
        <begin position="957"/>
        <end position="1035"/>
    </location>
</feature>
<comment type="subunit">
    <text evidence="5">Homodimer.</text>
</comment>
<comment type="similarity">
    <text evidence="4">Belongs to the glycosyl hydrolase 2 family. Beta-mannosidase A subfamily.</text>
</comment>
<keyword evidence="10" id="KW-0378">Hydrolase</keyword>
<accession>A0AAE1JFM7</accession>
<evidence type="ECO:0000259" key="17">
    <source>
        <dbReference type="Pfam" id="PF17753"/>
    </source>
</evidence>
<dbReference type="InterPro" id="IPR041447">
    <property type="entry name" value="Mannosidase_ig"/>
</dbReference>
<evidence type="ECO:0000259" key="18">
    <source>
        <dbReference type="Pfam" id="PF17786"/>
    </source>
</evidence>
<dbReference type="EMBL" id="JAWRVG010000005">
    <property type="protein sequence ID" value="KAK4082362.1"/>
    <property type="molecule type" value="Genomic_DNA"/>
</dbReference>
<evidence type="ECO:0000256" key="13">
    <source>
        <dbReference type="ARBA" id="ARBA00023295"/>
    </source>
</evidence>
<dbReference type="AlphaFoldDB" id="A0AAE1JFM7"/>
<dbReference type="SUPFAM" id="SSF49303">
    <property type="entry name" value="beta-Galactosidase/glucuronidase domain"/>
    <property type="match status" value="1"/>
</dbReference>
<evidence type="ECO:0000256" key="7">
    <source>
        <dbReference type="ARBA" id="ARBA00021795"/>
    </source>
</evidence>
<evidence type="ECO:0000256" key="6">
    <source>
        <dbReference type="ARBA" id="ARBA00012754"/>
    </source>
</evidence>
<dbReference type="Pfam" id="PF17753">
    <property type="entry name" value="Ig_mannosidase"/>
    <property type="match status" value="1"/>
</dbReference>
<evidence type="ECO:0000256" key="14">
    <source>
        <dbReference type="ARBA" id="ARBA00023326"/>
    </source>
</evidence>
<dbReference type="InterPro" id="IPR050887">
    <property type="entry name" value="Beta-mannosidase_GH2"/>
</dbReference>
<name>A0AAE1JFM7_9HYPO</name>
<dbReference type="FunFam" id="3.20.20.80:FF:000084">
    <property type="entry name" value="Beta-mannosidase A"/>
    <property type="match status" value="1"/>
</dbReference>
<dbReference type="InterPro" id="IPR008979">
    <property type="entry name" value="Galactose-bd-like_sf"/>
</dbReference>
<evidence type="ECO:0000256" key="10">
    <source>
        <dbReference type="ARBA" id="ARBA00022801"/>
    </source>
</evidence>
<dbReference type="GO" id="GO:0000272">
    <property type="term" value="P:polysaccharide catabolic process"/>
    <property type="evidence" value="ECO:0007669"/>
    <property type="project" value="UniProtKB-KW"/>
</dbReference>
<evidence type="ECO:0000256" key="15">
    <source>
        <dbReference type="ARBA" id="ARBA00031061"/>
    </source>
</evidence>
<organism evidence="20 21">
    <name type="scientific">Trichoderma aggressivum f. europaeum</name>
    <dbReference type="NCBI Taxonomy" id="173218"/>
    <lineage>
        <taxon>Eukaryota</taxon>
        <taxon>Fungi</taxon>
        <taxon>Dikarya</taxon>
        <taxon>Ascomycota</taxon>
        <taxon>Pezizomycotina</taxon>
        <taxon>Sordariomycetes</taxon>
        <taxon>Hypocreomycetidae</taxon>
        <taxon>Hypocreales</taxon>
        <taxon>Hypocreaceae</taxon>
        <taxon>Trichoderma</taxon>
    </lineage>
</organism>
<dbReference type="InterPro" id="IPR013783">
    <property type="entry name" value="Ig-like_fold"/>
</dbReference>
<dbReference type="GO" id="GO:0006516">
    <property type="term" value="P:glycoprotein catabolic process"/>
    <property type="evidence" value="ECO:0007669"/>
    <property type="project" value="TreeGrafter"/>
</dbReference>
<protein>
    <recommendedName>
        <fullName evidence="7">Beta-mannosidase A</fullName>
        <ecNumber evidence="6">3.2.1.25</ecNumber>
    </recommendedName>
    <alternativeName>
        <fullName evidence="15">Mannanase A</fullName>
    </alternativeName>
</protein>